<accession>A0A369W5R6</accession>
<organism evidence="1 2">
    <name type="scientific">Sphingomonas aracearum</name>
    <dbReference type="NCBI Taxonomy" id="2283317"/>
    <lineage>
        <taxon>Bacteria</taxon>
        <taxon>Pseudomonadati</taxon>
        <taxon>Pseudomonadota</taxon>
        <taxon>Alphaproteobacteria</taxon>
        <taxon>Sphingomonadales</taxon>
        <taxon>Sphingomonadaceae</taxon>
        <taxon>Sphingomonas</taxon>
    </lineage>
</organism>
<keyword evidence="2" id="KW-1185">Reference proteome</keyword>
<dbReference type="OrthoDB" id="9771584at2"/>
<sequence>MPAPLAGERAEWSAEFGRRFTVFVDTEEEFDWRAPLSRGNRQVTAMRAIPAAHARFAEWAVPLTYMADHPAVAEPAGADILRGVLADGRSAIGAQLHAWVTPPFAETLTPANSFAGNLPEGLEAAKLDALTSAITEATGAAPIAFRAGRYGLGRNSLRLLAERGYRLDSSVRAYYDYGGEGGPDFRSIGNAAFWRDGILELPFTTLFTGRARVGGTRLFDQLGRVPRGRGIAARLGLLSRVSLTPEDMPLSDVLEAIAVADGEGLRMLNFAFHSPSLAPGHTPYVRDAGDLRLFWRWWDEVLAALDRRSIRPASLHDVLAAATPSVGGGPGTHLTEA</sequence>
<dbReference type="GO" id="GO:0005975">
    <property type="term" value="P:carbohydrate metabolic process"/>
    <property type="evidence" value="ECO:0007669"/>
    <property type="project" value="InterPro"/>
</dbReference>
<dbReference type="SUPFAM" id="SSF88713">
    <property type="entry name" value="Glycoside hydrolase/deacetylase"/>
    <property type="match status" value="1"/>
</dbReference>
<dbReference type="EMBL" id="QQNB01000001">
    <property type="protein sequence ID" value="RDE07431.1"/>
    <property type="molecule type" value="Genomic_DNA"/>
</dbReference>
<dbReference type="RefSeq" id="WP_114687008.1">
    <property type="nucleotide sequence ID" value="NZ_QQNB01000001.1"/>
</dbReference>
<comment type="caution">
    <text evidence="1">The sequence shown here is derived from an EMBL/GenBank/DDBJ whole genome shotgun (WGS) entry which is preliminary data.</text>
</comment>
<proteinExistence type="predicted"/>
<dbReference type="Proteomes" id="UP000253918">
    <property type="component" value="Unassembled WGS sequence"/>
</dbReference>
<evidence type="ECO:0000313" key="1">
    <source>
        <dbReference type="EMBL" id="RDE07431.1"/>
    </source>
</evidence>
<dbReference type="InterPro" id="IPR011330">
    <property type="entry name" value="Glyco_hydro/deAcase_b/a-brl"/>
</dbReference>
<dbReference type="CDD" id="cd10935">
    <property type="entry name" value="CE4_WalW"/>
    <property type="match status" value="1"/>
</dbReference>
<evidence type="ECO:0000313" key="2">
    <source>
        <dbReference type="Proteomes" id="UP000253918"/>
    </source>
</evidence>
<dbReference type="AlphaFoldDB" id="A0A369W5R6"/>
<name>A0A369W5R6_9SPHN</name>
<protein>
    <submittedName>
        <fullName evidence="1">WalW protein</fullName>
    </submittedName>
</protein>
<reference evidence="1 2" key="1">
    <citation type="submission" date="2018-07" db="EMBL/GenBank/DDBJ databases">
        <title>a novel species of Sphingomonas isolated from the rhizosphere soil of Araceae plant.</title>
        <authorList>
            <person name="Zhiyong W."/>
            <person name="Qinglan Z."/>
            <person name="Zhiwei F."/>
            <person name="Ding X."/>
            <person name="Gejiao W."/>
            <person name="Shixue Z."/>
        </authorList>
    </citation>
    <scope>NUCLEOTIDE SEQUENCE [LARGE SCALE GENOMIC DNA]</scope>
    <source>
        <strain evidence="1 2">WZY 27</strain>
    </source>
</reference>
<gene>
    <name evidence="1" type="ORF">DVW87_02140</name>
</gene>
<dbReference type="Gene3D" id="3.20.20.370">
    <property type="entry name" value="Glycoside hydrolase/deacetylase"/>
    <property type="match status" value="1"/>
</dbReference>